<accession>A0A9P6JWZ9</accession>
<dbReference type="AlphaFoldDB" id="A0A9P6JWZ9"/>
<reference evidence="1" key="1">
    <citation type="submission" date="2020-11" db="EMBL/GenBank/DDBJ databases">
        <authorList>
            <consortium name="DOE Joint Genome Institute"/>
            <person name="Ahrendt S."/>
            <person name="Riley R."/>
            <person name="Andreopoulos W."/>
            <person name="Labutti K."/>
            <person name="Pangilinan J."/>
            <person name="Ruiz-Duenas F.J."/>
            <person name="Barrasa J.M."/>
            <person name="Sanchez-Garcia M."/>
            <person name="Camarero S."/>
            <person name="Miyauchi S."/>
            <person name="Serrano A."/>
            <person name="Linde D."/>
            <person name="Babiker R."/>
            <person name="Drula E."/>
            <person name="Ayuso-Fernandez I."/>
            <person name="Pacheco R."/>
            <person name="Padilla G."/>
            <person name="Ferreira P."/>
            <person name="Barriuso J."/>
            <person name="Kellner H."/>
            <person name="Castanera R."/>
            <person name="Alfaro M."/>
            <person name="Ramirez L."/>
            <person name="Pisabarro A.G."/>
            <person name="Kuo A."/>
            <person name="Tritt A."/>
            <person name="Lipzen A."/>
            <person name="He G."/>
            <person name="Yan M."/>
            <person name="Ng V."/>
            <person name="Cullen D."/>
            <person name="Martin F."/>
            <person name="Rosso M.-N."/>
            <person name="Henrissat B."/>
            <person name="Hibbett D."/>
            <person name="Martinez A.T."/>
            <person name="Grigoriev I.V."/>
        </authorList>
    </citation>
    <scope>NUCLEOTIDE SEQUENCE</scope>
    <source>
        <strain evidence="1">CBS 506.95</strain>
    </source>
</reference>
<keyword evidence="2" id="KW-1185">Reference proteome</keyword>
<sequence>MTSMQKTLNFPLNQAFWYLNLEDEKQSTHRRFSRSRGTEVLCVARGWLQEHVDVPLSCLQRSSHVRRGKKIEAPRFADVGMAKVALLTMAGFVAHAGIFENLSSCGFHGEPRLVGGQVTAFKWFPTSGSHDFPSRINKARTKILAGSKPGRLTGLTN</sequence>
<name>A0A9P6JWZ9_9AGAR</name>
<dbReference type="EMBL" id="MU157824">
    <property type="protein sequence ID" value="KAF9535804.1"/>
    <property type="molecule type" value="Genomic_DNA"/>
</dbReference>
<comment type="caution">
    <text evidence="1">The sequence shown here is derived from an EMBL/GenBank/DDBJ whole genome shotgun (WGS) entry which is preliminary data.</text>
</comment>
<evidence type="ECO:0000313" key="1">
    <source>
        <dbReference type="EMBL" id="KAF9535804.1"/>
    </source>
</evidence>
<gene>
    <name evidence="1" type="ORF">CPB83DRAFT_36102</name>
</gene>
<proteinExistence type="predicted"/>
<dbReference type="Proteomes" id="UP000807306">
    <property type="component" value="Unassembled WGS sequence"/>
</dbReference>
<organism evidence="1 2">
    <name type="scientific">Crepidotus variabilis</name>
    <dbReference type="NCBI Taxonomy" id="179855"/>
    <lineage>
        <taxon>Eukaryota</taxon>
        <taxon>Fungi</taxon>
        <taxon>Dikarya</taxon>
        <taxon>Basidiomycota</taxon>
        <taxon>Agaricomycotina</taxon>
        <taxon>Agaricomycetes</taxon>
        <taxon>Agaricomycetidae</taxon>
        <taxon>Agaricales</taxon>
        <taxon>Agaricineae</taxon>
        <taxon>Crepidotaceae</taxon>
        <taxon>Crepidotus</taxon>
    </lineage>
</organism>
<protein>
    <submittedName>
        <fullName evidence="1">Uncharacterized protein</fullName>
    </submittedName>
</protein>
<evidence type="ECO:0000313" key="2">
    <source>
        <dbReference type="Proteomes" id="UP000807306"/>
    </source>
</evidence>